<proteinExistence type="predicted"/>
<feature type="transmembrane region" description="Helical" evidence="1">
    <location>
        <begin position="210"/>
        <end position="231"/>
    </location>
</feature>
<dbReference type="EMBL" id="JBHLVO010000011">
    <property type="protein sequence ID" value="MFC0272524.1"/>
    <property type="molecule type" value="Genomic_DNA"/>
</dbReference>
<dbReference type="Proteomes" id="UP001589854">
    <property type="component" value="Unassembled WGS sequence"/>
</dbReference>
<dbReference type="RefSeq" id="WP_378934935.1">
    <property type="nucleotide sequence ID" value="NZ_JBHLVO010000011.1"/>
</dbReference>
<reference evidence="3 4" key="1">
    <citation type="submission" date="2024-09" db="EMBL/GenBank/DDBJ databases">
        <authorList>
            <person name="Sun Q."/>
            <person name="Mori K."/>
        </authorList>
    </citation>
    <scope>NUCLEOTIDE SEQUENCE [LARGE SCALE GENOMIC DNA]</scope>
    <source>
        <strain evidence="3 4">CCM 7228</strain>
    </source>
</reference>
<gene>
    <name evidence="3" type="ORF">ACFFIX_13875</name>
</gene>
<evidence type="ECO:0000256" key="1">
    <source>
        <dbReference type="SAM" id="Phobius"/>
    </source>
</evidence>
<evidence type="ECO:0000313" key="3">
    <source>
        <dbReference type="EMBL" id="MFC0272524.1"/>
    </source>
</evidence>
<feature type="transmembrane region" description="Helical" evidence="1">
    <location>
        <begin position="157"/>
        <end position="178"/>
    </location>
</feature>
<keyword evidence="1" id="KW-0472">Membrane</keyword>
<name>A0ABV6GFR0_9BACI</name>
<feature type="transmembrane region" description="Helical" evidence="1">
    <location>
        <begin position="76"/>
        <end position="94"/>
    </location>
</feature>
<sequence>MQLTEAHSKAKNKVKHASTNPKPWIRRFAQIGYFSKGAVYILVGILSLMAALGIGGKTSDTSGVFSTLASKPFGEILIWLIAIGLIGYVMWRLIQVIKDPEQEGTDLKGIFIRVAYLISGIIYGSLAFKAITIALHAGNSSGNSEQSTSAKLLSQPFGQWLVGILGLIIIGYGIYEFYNAYKEKFAEKFKVSEMNKHEIRIGKKAGKIGLSARGIVLSIIGYFFIRTALTADPDQAKGMDGALAEIAQEPFGQWMLGLVAIGLILYGVYLVIKGRYRHMNIG</sequence>
<keyword evidence="1" id="KW-1133">Transmembrane helix</keyword>
<feature type="transmembrane region" description="Helical" evidence="1">
    <location>
        <begin position="251"/>
        <end position="272"/>
    </location>
</feature>
<feature type="domain" description="DUF1206" evidence="2">
    <location>
        <begin position="208"/>
        <end position="277"/>
    </location>
</feature>
<feature type="domain" description="DUF1206" evidence="2">
    <location>
        <begin position="115"/>
        <end position="182"/>
    </location>
</feature>
<feature type="transmembrane region" description="Helical" evidence="1">
    <location>
        <begin position="37"/>
        <end position="56"/>
    </location>
</feature>
<accession>A0ABV6GFR0</accession>
<dbReference type="Pfam" id="PF06724">
    <property type="entry name" value="DUF1206"/>
    <property type="match status" value="3"/>
</dbReference>
<evidence type="ECO:0000259" key="2">
    <source>
        <dbReference type="Pfam" id="PF06724"/>
    </source>
</evidence>
<dbReference type="InterPro" id="IPR009597">
    <property type="entry name" value="DUF1206"/>
</dbReference>
<comment type="caution">
    <text evidence="3">The sequence shown here is derived from an EMBL/GenBank/DDBJ whole genome shotgun (WGS) entry which is preliminary data.</text>
</comment>
<feature type="domain" description="DUF1206" evidence="2">
    <location>
        <begin position="31"/>
        <end position="98"/>
    </location>
</feature>
<evidence type="ECO:0000313" key="4">
    <source>
        <dbReference type="Proteomes" id="UP001589854"/>
    </source>
</evidence>
<keyword evidence="4" id="KW-1185">Reference proteome</keyword>
<keyword evidence="1" id="KW-0812">Transmembrane</keyword>
<organism evidence="3 4">
    <name type="scientific">Metabacillus herbersteinensis</name>
    <dbReference type="NCBI Taxonomy" id="283816"/>
    <lineage>
        <taxon>Bacteria</taxon>
        <taxon>Bacillati</taxon>
        <taxon>Bacillota</taxon>
        <taxon>Bacilli</taxon>
        <taxon>Bacillales</taxon>
        <taxon>Bacillaceae</taxon>
        <taxon>Metabacillus</taxon>
    </lineage>
</organism>
<feature type="transmembrane region" description="Helical" evidence="1">
    <location>
        <begin position="114"/>
        <end position="137"/>
    </location>
</feature>
<protein>
    <submittedName>
        <fullName evidence="3">DUF1206 domain-containing protein</fullName>
    </submittedName>
</protein>